<dbReference type="Proteomes" id="UP000557857">
    <property type="component" value="Unassembled WGS sequence"/>
</dbReference>
<evidence type="ECO:0000313" key="2">
    <source>
        <dbReference type="Proteomes" id="UP000557857"/>
    </source>
</evidence>
<dbReference type="SUPFAM" id="SSF88659">
    <property type="entry name" value="Sigma3 and sigma4 domains of RNA polymerase sigma factors"/>
    <property type="match status" value="1"/>
</dbReference>
<accession>A0A848N0V6</accession>
<comment type="caution">
    <text evidence="1">The sequence shown here is derived from an EMBL/GenBank/DDBJ whole genome shotgun (WGS) entry which is preliminary data.</text>
</comment>
<organism evidence="1 2">
    <name type="scientific">Enterococcus mundtii</name>
    <dbReference type="NCBI Taxonomy" id="53346"/>
    <lineage>
        <taxon>Bacteria</taxon>
        <taxon>Bacillati</taxon>
        <taxon>Bacillota</taxon>
        <taxon>Bacilli</taxon>
        <taxon>Lactobacillales</taxon>
        <taxon>Enterococcaceae</taxon>
        <taxon>Enterococcus</taxon>
    </lineage>
</organism>
<dbReference type="AlphaFoldDB" id="A0A848N0V6"/>
<dbReference type="InterPro" id="IPR013324">
    <property type="entry name" value="RNA_pol_sigma_r3/r4-like"/>
</dbReference>
<dbReference type="NCBIfam" id="TIGR01637">
    <property type="entry name" value="phage_arpU"/>
    <property type="match status" value="1"/>
</dbReference>
<reference evidence="1 2" key="1">
    <citation type="submission" date="2020-04" db="EMBL/GenBank/DDBJ databases">
        <authorList>
            <person name="Abaymova A."/>
            <person name="Teymurazov M."/>
            <person name="Tazyna O."/>
            <person name="Chatushin Y."/>
            <person name="Svetoch E."/>
            <person name="Pereligyn V."/>
            <person name="Pohylenko V."/>
            <person name="Platonov M."/>
            <person name="Kartsev N."/>
            <person name="Skryabin Y."/>
            <person name="Sizova A."/>
            <person name="Solomentsev V."/>
            <person name="Kislichkina A."/>
            <person name="Bogun A."/>
        </authorList>
    </citation>
    <scope>NUCLEOTIDE SEQUENCE [LARGE SCALE GENOMIC DNA]</scope>
    <source>
        <strain evidence="2">SCPM-O-B-8398 (E28)</strain>
    </source>
</reference>
<dbReference type="EMBL" id="JABCAG010000068">
    <property type="protein sequence ID" value="NMP59651.1"/>
    <property type="molecule type" value="Genomic_DNA"/>
</dbReference>
<evidence type="ECO:0000313" key="1">
    <source>
        <dbReference type="EMBL" id="NMP59651.1"/>
    </source>
</evidence>
<sequence length="146" mass="16806">MSIFLQLEGEGTMAKPLENIDVKQTRKNARAVLNNYRNLERLVGPVKVDFSVMMITKKFKPINDSQNEEIIEAVSIRNSVIDALVRLSKIHFQVLYYSFCFPNKMTMYQIGEKLGYSDRTIEKMKSVALIEFAEAYKSGELISRTK</sequence>
<protein>
    <submittedName>
        <fullName evidence="1">Transcriptional regulator</fullName>
    </submittedName>
</protein>
<gene>
    <name evidence="1" type="ORF">HI921_14495</name>
</gene>
<dbReference type="InterPro" id="IPR006524">
    <property type="entry name" value="ArpU-like"/>
</dbReference>
<dbReference type="Gene3D" id="1.20.140.160">
    <property type="match status" value="1"/>
</dbReference>
<proteinExistence type="predicted"/>
<name>A0A848N0V6_ENTMU</name>